<feature type="domain" description="General stress protein FMN-binding split barrel" evidence="1">
    <location>
        <begin position="8"/>
        <end position="143"/>
    </location>
</feature>
<evidence type="ECO:0000259" key="1">
    <source>
        <dbReference type="Pfam" id="PF16242"/>
    </source>
</evidence>
<dbReference type="RefSeq" id="WP_035535522.1">
    <property type="nucleotide sequence ID" value="NZ_ARYL01000002.1"/>
</dbReference>
<proteinExistence type="predicted"/>
<organism evidence="2 3">
    <name type="scientific">Hyphomonas oceanitis SCH89</name>
    <dbReference type="NCBI Taxonomy" id="1280953"/>
    <lineage>
        <taxon>Bacteria</taxon>
        <taxon>Pseudomonadati</taxon>
        <taxon>Pseudomonadota</taxon>
        <taxon>Alphaproteobacteria</taxon>
        <taxon>Hyphomonadales</taxon>
        <taxon>Hyphomonadaceae</taxon>
        <taxon>Hyphomonas</taxon>
    </lineage>
</organism>
<reference evidence="2 3" key="1">
    <citation type="journal article" date="2014" name="Antonie Van Leeuwenhoek">
        <title>Hyphomonas beringensis sp. nov. and Hyphomonas chukchiensis sp. nov., isolated from surface seawater of the Bering Sea and Chukchi Sea.</title>
        <authorList>
            <person name="Li C."/>
            <person name="Lai Q."/>
            <person name="Li G."/>
            <person name="Dong C."/>
            <person name="Wang J."/>
            <person name="Liao Y."/>
            <person name="Shao Z."/>
        </authorList>
    </citation>
    <scope>NUCLEOTIDE SEQUENCE [LARGE SCALE GENOMIC DNA]</scope>
    <source>
        <strain evidence="2 3">SCH89</strain>
    </source>
</reference>
<accession>A0A059GC11</accession>
<dbReference type="eggNOG" id="COG3871">
    <property type="taxonomic scope" value="Bacteria"/>
</dbReference>
<protein>
    <submittedName>
        <fullName evidence="2">General stress protein</fullName>
    </submittedName>
</protein>
<sequence length="161" mass="17806">MPSQKEIEKKLWSELKSDRTIMLGLENGAGGATQPMTAILEDDDRGPVWIFSSSDVDLVQALGVGPSAAVAQFVSKGHGLFASLHGQLQLQNDQATIERLWNPFIAAWFDGKDDPKIRLMRLDLDHAHVWLNENSVFAGIKMLFGSDPKKDYKDKTADIAL</sequence>
<dbReference type="InterPro" id="IPR012349">
    <property type="entry name" value="Split_barrel_FMN-bd"/>
</dbReference>
<keyword evidence="3" id="KW-1185">Reference proteome</keyword>
<dbReference type="InterPro" id="IPR038725">
    <property type="entry name" value="YdaG_split_barrel_FMN-bd"/>
</dbReference>
<dbReference type="STRING" id="1280953.HOC_02191"/>
<comment type="caution">
    <text evidence="2">The sequence shown here is derived from an EMBL/GenBank/DDBJ whole genome shotgun (WGS) entry which is preliminary data.</text>
</comment>
<dbReference type="InterPro" id="IPR052917">
    <property type="entry name" value="Stress-Dev_Protein"/>
</dbReference>
<dbReference type="PATRIC" id="fig|1280953.3.peg.441"/>
<dbReference type="PANTHER" id="PTHR34818">
    <property type="entry name" value="PROTEIN BLI-3"/>
    <property type="match status" value="1"/>
</dbReference>
<dbReference type="OrthoDB" id="1432662at2"/>
<evidence type="ECO:0000313" key="3">
    <source>
        <dbReference type="Proteomes" id="UP000024942"/>
    </source>
</evidence>
<dbReference type="Pfam" id="PF16242">
    <property type="entry name" value="Pyrid_ox_like"/>
    <property type="match status" value="1"/>
</dbReference>
<dbReference type="Gene3D" id="2.30.110.10">
    <property type="entry name" value="Electron Transport, Fmn-binding Protein, Chain A"/>
    <property type="match status" value="1"/>
</dbReference>
<dbReference type="EMBL" id="ARYL01000002">
    <property type="protein sequence ID" value="KDA04110.1"/>
    <property type="molecule type" value="Genomic_DNA"/>
</dbReference>
<dbReference type="AlphaFoldDB" id="A0A059GC11"/>
<dbReference type="Proteomes" id="UP000024942">
    <property type="component" value="Unassembled WGS sequence"/>
</dbReference>
<name>A0A059GC11_9PROT</name>
<evidence type="ECO:0000313" key="2">
    <source>
        <dbReference type="EMBL" id="KDA04110.1"/>
    </source>
</evidence>
<gene>
    <name evidence="2" type="ORF">HOC_02191</name>
</gene>
<dbReference type="PANTHER" id="PTHR34818:SF1">
    <property type="entry name" value="PROTEIN BLI-3"/>
    <property type="match status" value="1"/>
</dbReference>
<dbReference type="SUPFAM" id="SSF50475">
    <property type="entry name" value="FMN-binding split barrel"/>
    <property type="match status" value="1"/>
</dbReference>